<dbReference type="GO" id="GO:0003677">
    <property type="term" value="F:DNA binding"/>
    <property type="evidence" value="ECO:0007669"/>
    <property type="project" value="InterPro"/>
</dbReference>
<dbReference type="GO" id="GO:0005737">
    <property type="term" value="C:cytoplasm"/>
    <property type="evidence" value="ECO:0007669"/>
    <property type="project" value="TreeGrafter"/>
</dbReference>
<dbReference type="InterPro" id="IPR036388">
    <property type="entry name" value="WH-like_DNA-bd_sf"/>
</dbReference>
<dbReference type="SUPFAM" id="SSF52540">
    <property type="entry name" value="P-loop containing nucleoside triphosphate hydrolases"/>
    <property type="match status" value="1"/>
</dbReference>
<reference evidence="4" key="2">
    <citation type="journal article" date="2022" name="BMC Genomics">
        <title>Comparative genome analysis of mycobacteria focusing on tRNA and non-coding RNA.</title>
        <authorList>
            <person name="Behra P.R.K."/>
            <person name="Pettersson B.M.F."/>
            <person name="Ramesh M."/>
            <person name="Das S."/>
            <person name="Dasgupta S."/>
            <person name="Kirsebom L.A."/>
        </authorList>
    </citation>
    <scope>NUCLEOTIDE SEQUENCE</scope>
    <source>
        <strain evidence="4">DSM 44838</strain>
    </source>
</reference>
<dbReference type="Pfam" id="PF13191">
    <property type="entry name" value="AAA_16"/>
    <property type="match status" value="1"/>
</dbReference>
<evidence type="ECO:0000259" key="3">
    <source>
        <dbReference type="PROSITE" id="PS50043"/>
    </source>
</evidence>
<evidence type="ECO:0000256" key="2">
    <source>
        <dbReference type="ARBA" id="ARBA00022840"/>
    </source>
</evidence>
<dbReference type="PANTHER" id="PTHR16305">
    <property type="entry name" value="TESTICULAR SOLUBLE ADENYLYL CYCLASE"/>
    <property type="match status" value="1"/>
</dbReference>
<dbReference type="GO" id="GO:0006355">
    <property type="term" value="P:regulation of DNA-templated transcription"/>
    <property type="evidence" value="ECO:0007669"/>
    <property type="project" value="InterPro"/>
</dbReference>
<dbReference type="InterPro" id="IPR000792">
    <property type="entry name" value="Tscrpt_reg_LuxR_C"/>
</dbReference>
<gene>
    <name evidence="4" type="ORF">H7K45_12305</name>
</gene>
<dbReference type="PROSITE" id="PS50043">
    <property type="entry name" value="HTH_LUXR_2"/>
    <property type="match status" value="1"/>
</dbReference>
<accession>A0A9X3C2J5</accession>
<dbReference type="InterPro" id="IPR041664">
    <property type="entry name" value="AAA_16"/>
</dbReference>
<proteinExistence type="predicted"/>
<dbReference type="GO" id="GO:0004016">
    <property type="term" value="F:adenylate cyclase activity"/>
    <property type="evidence" value="ECO:0007669"/>
    <property type="project" value="TreeGrafter"/>
</dbReference>
<name>A0A9X3C2J5_9MYCO</name>
<dbReference type="GO" id="GO:0005524">
    <property type="term" value="F:ATP binding"/>
    <property type="evidence" value="ECO:0007669"/>
    <property type="project" value="UniProtKB-KW"/>
</dbReference>
<dbReference type="PANTHER" id="PTHR16305:SF35">
    <property type="entry name" value="TRANSCRIPTIONAL ACTIVATOR DOMAIN"/>
    <property type="match status" value="1"/>
</dbReference>
<dbReference type="EMBL" id="JACKVK010000008">
    <property type="protein sequence ID" value="MCV7421326.1"/>
    <property type="molecule type" value="Genomic_DNA"/>
</dbReference>
<dbReference type="InterPro" id="IPR011990">
    <property type="entry name" value="TPR-like_helical_dom_sf"/>
</dbReference>
<protein>
    <submittedName>
        <fullName evidence="4">AAA family ATPase</fullName>
    </submittedName>
</protein>
<keyword evidence="5" id="KW-1185">Reference proteome</keyword>
<dbReference type="InterPro" id="IPR019734">
    <property type="entry name" value="TPR_rpt"/>
</dbReference>
<dbReference type="Gene3D" id="1.10.10.10">
    <property type="entry name" value="Winged helix-like DNA-binding domain superfamily/Winged helix DNA-binding domain"/>
    <property type="match status" value="1"/>
</dbReference>
<feature type="domain" description="HTH luxR-type" evidence="3">
    <location>
        <begin position="851"/>
        <end position="916"/>
    </location>
</feature>
<evidence type="ECO:0000313" key="5">
    <source>
        <dbReference type="Proteomes" id="UP001141629"/>
    </source>
</evidence>
<sequence>MRSRLGRPEWRAITTFLDSAATHPSVLVIGGEAGIGKTTLWLSAVEQARDSGFHVLSSRGGQAEAGLTYAVLADLLESVGSDVLDTLPHLQRVAVDRVLLADDGTGPTTDERVVASAFLTLLDRLAVDAPVLVALDDVQWLDSSSQSVVAFATRRLRGRIGVLATERTEADRRHGTEWLKLSRIDGVERISLGPLGREDLRRVIASKLGRSFSRPTIMRIGELSGGNPFYALELARAFDGQSNIVDAALPGSLADLVRSRLDQFSQDTQSVLLAAASLGATTVDLLGTVIGEAPERVVELLEAPETGGIVHIAGNRIRFTHPLLARGVYSLAGPVRRREMHRLLAGALDQPELRARHMALASSSTDPLTLLALDTAADAARERGAPAVAAELTELALALGGDTPARRVRAAEHHFRGGESLRSKELLTSTMGSIPPGPLRARALNLLAAVRIYDDSLPEAIDLLEQAISEGEGDQWLIIRSLMLSSFTHFYTGKLDESLRCAIDALDRAHDLAMPDQVSQALAMSVLVKCMRGDGIDETAMSRALELEDREADIPLQFRACAVRSITHAWTGELDAARREAIGVYRLCLERGAESDVMAVASHMAMADVWRGDFTGAMTIADEAVERAEHIGTQHVRGVALSIRAMALAHMGRVDEARSDASAAYEIAIECNTVQLAARAMTVLGFLEVSVGNYEGALTEMQPLIKLFDLLPGSEIRTLEHVPDVVEAMVNTGRMDECEPMIARLESDGTRLDRPWLLLTGARCRAMWCAARGDLEGALAAADTAMAESRRLPMPMERARTLLLLGRLHRRQRSKQAAAKAFAEAAREFERIGARLWAETARGEVGRTQAAVAAKVTLTATERKIAELATSGMTNRDIAGTLFVSLKTVEANLTQTYRKLGIKSRAQLAAKLAAGEL</sequence>
<dbReference type="SMART" id="SM00028">
    <property type="entry name" value="TPR"/>
    <property type="match status" value="3"/>
</dbReference>
<evidence type="ECO:0000256" key="1">
    <source>
        <dbReference type="ARBA" id="ARBA00022741"/>
    </source>
</evidence>
<evidence type="ECO:0000313" key="4">
    <source>
        <dbReference type="EMBL" id="MCV7421326.1"/>
    </source>
</evidence>
<dbReference type="PRINTS" id="PR00038">
    <property type="entry name" value="HTHLUXR"/>
</dbReference>
<dbReference type="SMART" id="SM00421">
    <property type="entry name" value="HTH_LUXR"/>
    <property type="match status" value="1"/>
</dbReference>
<keyword evidence="1" id="KW-0547">Nucleotide-binding</keyword>
<dbReference type="AlphaFoldDB" id="A0A9X3C2J5"/>
<keyword evidence="2" id="KW-0067">ATP-binding</keyword>
<dbReference type="SUPFAM" id="SSF46894">
    <property type="entry name" value="C-terminal effector domain of the bipartite response regulators"/>
    <property type="match status" value="1"/>
</dbReference>
<dbReference type="InterPro" id="IPR016032">
    <property type="entry name" value="Sig_transdc_resp-reg_C-effctor"/>
</dbReference>
<dbReference type="InterPro" id="IPR027417">
    <property type="entry name" value="P-loop_NTPase"/>
</dbReference>
<comment type="caution">
    <text evidence="4">The sequence shown here is derived from an EMBL/GenBank/DDBJ whole genome shotgun (WGS) entry which is preliminary data.</text>
</comment>
<dbReference type="Gene3D" id="1.25.40.10">
    <property type="entry name" value="Tetratricopeptide repeat domain"/>
    <property type="match status" value="2"/>
</dbReference>
<organism evidence="4 5">
    <name type="scientific">Mycobacterium yunnanensis</name>
    <dbReference type="NCBI Taxonomy" id="368477"/>
    <lineage>
        <taxon>Bacteria</taxon>
        <taxon>Bacillati</taxon>
        <taxon>Actinomycetota</taxon>
        <taxon>Actinomycetes</taxon>
        <taxon>Mycobacteriales</taxon>
        <taxon>Mycobacteriaceae</taxon>
        <taxon>Mycobacterium</taxon>
    </lineage>
</organism>
<reference evidence="4" key="1">
    <citation type="submission" date="2020-07" db="EMBL/GenBank/DDBJ databases">
        <authorList>
            <person name="Pettersson B.M.F."/>
            <person name="Behra P.R.K."/>
            <person name="Ramesh M."/>
            <person name="Das S."/>
            <person name="Dasgupta S."/>
            <person name="Kirsebom L.A."/>
        </authorList>
    </citation>
    <scope>NUCLEOTIDE SEQUENCE</scope>
    <source>
        <strain evidence="4">DSM 44838</strain>
    </source>
</reference>
<dbReference type="RefSeq" id="WP_263996100.1">
    <property type="nucleotide sequence ID" value="NZ_JACKVK010000008.1"/>
</dbReference>
<dbReference type="Proteomes" id="UP001141629">
    <property type="component" value="Unassembled WGS sequence"/>
</dbReference>
<dbReference type="CDD" id="cd06170">
    <property type="entry name" value="LuxR_C_like"/>
    <property type="match status" value="1"/>
</dbReference>
<dbReference type="Pfam" id="PF00196">
    <property type="entry name" value="GerE"/>
    <property type="match status" value="1"/>
</dbReference>
<dbReference type="SUPFAM" id="SSF48452">
    <property type="entry name" value="TPR-like"/>
    <property type="match status" value="3"/>
</dbReference>